<proteinExistence type="predicted"/>
<name>A0A016VCA1_9BILA</name>
<accession>A0A016VCA1</accession>
<protein>
    <submittedName>
        <fullName evidence="2">Uncharacterized protein</fullName>
    </submittedName>
</protein>
<evidence type="ECO:0000313" key="3">
    <source>
        <dbReference type="Proteomes" id="UP000024635"/>
    </source>
</evidence>
<dbReference type="OrthoDB" id="5859266at2759"/>
<sequence>MPASSTSVQIRGGRRKKTSTNDRQPPNFDQAVELLLNDANLPQHLRVVMARLLDMKVEFSILMAKNSELMEENKSLSNRNSELMIYEI</sequence>
<reference evidence="3" key="1">
    <citation type="journal article" date="2015" name="Nat. Genet.">
        <title>The genome and transcriptome of the zoonotic hookworm Ancylostoma ceylanicum identify infection-specific gene families.</title>
        <authorList>
            <person name="Schwarz E.M."/>
            <person name="Hu Y."/>
            <person name="Antoshechkin I."/>
            <person name="Miller M.M."/>
            <person name="Sternberg P.W."/>
            <person name="Aroian R.V."/>
        </authorList>
    </citation>
    <scope>NUCLEOTIDE SEQUENCE</scope>
    <source>
        <strain evidence="3">HY135</strain>
    </source>
</reference>
<organism evidence="2 3">
    <name type="scientific">Ancylostoma ceylanicum</name>
    <dbReference type="NCBI Taxonomy" id="53326"/>
    <lineage>
        <taxon>Eukaryota</taxon>
        <taxon>Metazoa</taxon>
        <taxon>Ecdysozoa</taxon>
        <taxon>Nematoda</taxon>
        <taxon>Chromadorea</taxon>
        <taxon>Rhabditida</taxon>
        <taxon>Rhabditina</taxon>
        <taxon>Rhabditomorpha</taxon>
        <taxon>Strongyloidea</taxon>
        <taxon>Ancylostomatidae</taxon>
        <taxon>Ancylostomatinae</taxon>
        <taxon>Ancylostoma</taxon>
    </lineage>
</organism>
<dbReference type="EMBL" id="JARK01001349">
    <property type="protein sequence ID" value="EYC24652.1"/>
    <property type="molecule type" value="Genomic_DNA"/>
</dbReference>
<comment type="caution">
    <text evidence="2">The sequence shown here is derived from an EMBL/GenBank/DDBJ whole genome shotgun (WGS) entry which is preliminary data.</text>
</comment>
<dbReference type="Proteomes" id="UP000024635">
    <property type="component" value="Unassembled WGS sequence"/>
</dbReference>
<evidence type="ECO:0000256" key="1">
    <source>
        <dbReference type="SAM" id="MobiDB-lite"/>
    </source>
</evidence>
<gene>
    <name evidence="2" type="primary">Acey_s0013.g2030</name>
    <name evidence="2" type="ORF">Y032_0013g2030</name>
</gene>
<dbReference type="AlphaFoldDB" id="A0A016VCA1"/>
<evidence type="ECO:0000313" key="2">
    <source>
        <dbReference type="EMBL" id="EYC24652.1"/>
    </source>
</evidence>
<feature type="region of interest" description="Disordered" evidence="1">
    <location>
        <begin position="1"/>
        <end position="26"/>
    </location>
</feature>
<keyword evidence="3" id="KW-1185">Reference proteome</keyword>